<evidence type="ECO:0000259" key="3">
    <source>
        <dbReference type="Pfam" id="PF24883"/>
    </source>
</evidence>
<evidence type="ECO:0000313" key="5">
    <source>
        <dbReference type="Proteomes" id="UP000567179"/>
    </source>
</evidence>
<evidence type="ECO:0000256" key="1">
    <source>
        <dbReference type="ARBA" id="ARBA00022737"/>
    </source>
</evidence>
<keyword evidence="5" id="KW-1185">Reference proteome</keyword>
<dbReference type="EMBL" id="JAACJJ010000028">
    <property type="protein sequence ID" value="KAF5322283.1"/>
    <property type="molecule type" value="Genomic_DNA"/>
</dbReference>
<feature type="domain" description="Nephrocystin 3-like N-terminal" evidence="3">
    <location>
        <begin position="39"/>
        <end position="196"/>
    </location>
</feature>
<comment type="caution">
    <text evidence="4">The sequence shown here is derived from an EMBL/GenBank/DDBJ whole genome shotgun (WGS) entry which is preliminary data.</text>
</comment>
<evidence type="ECO:0000256" key="2">
    <source>
        <dbReference type="SAM" id="MobiDB-lite"/>
    </source>
</evidence>
<dbReference type="Gene3D" id="3.40.50.300">
    <property type="entry name" value="P-loop containing nucleotide triphosphate hydrolases"/>
    <property type="match status" value="1"/>
</dbReference>
<dbReference type="PANTHER" id="PTHR10039:SF16">
    <property type="entry name" value="GPI INOSITOL-DEACYLASE"/>
    <property type="match status" value="1"/>
</dbReference>
<dbReference type="OrthoDB" id="7464126at2759"/>
<organism evidence="4 5">
    <name type="scientific">Psilocybe cf. subviscida</name>
    <dbReference type="NCBI Taxonomy" id="2480587"/>
    <lineage>
        <taxon>Eukaryota</taxon>
        <taxon>Fungi</taxon>
        <taxon>Dikarya</taxon>
        <taxon>Basidiomycota</taxon>
        <taxon>Agaricomycotina</taxon>
        <taxon>Agaricomycetes</taxon>
        <taxon>Agaricomycetidae</taxon>
        <taxon>Agaricales</taxon>
        <taxon>Agaricineae</taxon>
        <taxon>Strophariaceae</taxon>
        <taxon>Psilocybe</taxon>
    </lineage>
</organism>
<gene>
    <name evidence="4" type="ORF">D9619_000178</name>
</gene>
<dbReference type="SUPFAM" id="SSF52540">
    <property type="entry name" value="P-loop containing nucleoside triphosphate hydrolases"/>
    <property type="match status" value="1"/>
</dbReference>
<evidence type="ECO:0000313" key="4">
    <source>
        <dbReference type="EMBL" id="KAF5322283.1"/>
    </source>
</evidence>
<dbReference type="Proteomes" id="UP000567179">
    <property type="component" value="Unassembled WGS sequence"/>
</dbReference>
<sequence length="838" mass="95078">MMGAMHNSRERFDAPTCYEEMRIAIQDDLLGWADELVEDSNELVTWMYGPAGAGKSAIAQTIAQKLYDLGQLTASFFFSRASGSTGRGAETDFVATLAHQLSQTVPATQLHIAAAIQSNPLVFELPLRDQVDLLIVGPLTAFSDASSGFEEPRVIVVDGLDQCRKEHDAQKHVVDALIDGLCRIPHQSHKLFITSRPEHNIVSIFKNYDEKLLRTMELSDKWNPKADIRTFLKSGFAAIRRSHSYFQLEGHPADKTWPYPWDIDALVYKSSGQFVYASVVLKYIKSEENYNPVAGLETILSLNNHNDQPYADLDALYVYIFSQVQTVDRVLTILSLHRHLIMQFDRQLPLRTFISTFMGAHMDEIKFWLSPLASLFVWEEDNEYIDSKVRPMHATLQDFLWDQRRSNIFFCGAPTIKTGIVRRAIALFEDGTALQAIPLIHILRYDEPLHLISKFNIVENIFRKIDPDSIETSSLVNALDQFLDWTLSKAPANPGRHMGRGKGVARRYSKPKSVKVKKSRPSQKALPNTVAQIETWLLNQFRYLPQFMNLDNTEQVDVWPFFTSSKDVRRNPNISILRRSATQDLSSALEICGSSPSCHQASHGIEFNLSNQATVLCYLMPHLKYRWLRRPGLVQYAMTTERYALALRQTAFYILQLPKHDLVAILKKRDLRMEFLATPIMRMISDVFVDFLTESPPATDLYFLLVLIEPLMAQCLVIDPDSRISAYAQKVLGAFPFLKDSTSTDYAQAKANIQETCINLKIKTSFHELAELIENRSEALIEIVEDFCACNPRHYKLGGTDDRVMNDVKVGVAEQRGKHEQYSFSGSQKIKASSGASD</sequence>
<feature type="compositionally biased region" description="Polar residues" evidence="2">
    <location>
        <begin position="822"/>
        <end position="838"/>
    </location>
</feature>
<dbReference type="PANTHER" id="PTHR10039">
    <property type="entry name" value="AMELOGENIN"/>
    <property type="match status" value="1"/>
</dbReference>
<dbReference type="Pfam" id="PF24883">
    <property type="entry name" value="NPHP3_N"/>
    <property type="match status" value="1"/>
</dbReference>
<protein>
    <recommendedName>
        <fullName evidence="3">Nephrocystin 3-like N-terminal domain-containing protein</fullName>
    </recommendedName>
</protein>
<name>A0A8H5BGZ8_9AGAR</name>
<proteinExistence type="predicted"/>
<accession>A0A8H5BGZ8</accession>
<dbReference type="InterPro" id="IPR056884">
    <property type="entry name" value="NPHP3-like_N"/>
</dbReference>
<dbReference type="InterPro" id="IPR027417">
    <property type="entry name" value="P-loop_NTPase"/>
</dbReference>
<dbReference type="AlphaFoldDB" id="A0A8H5BGZ8"/>
<keyword evidence="1" id="KW-0677">Repeat</keyword>
<feature type="region of interest" description="Disordered" evidence="2">
    <location>
        <begin position="819"/>
        <end position="838"/>
    </location>
</feature>
<reference evidence="4 5" key="1">
    <citation type="journal article" date="2020" name="ISME J.">
        <title>Uncovering the hidden diversity of litter-decomposition mechanisms in mushroom-forming fungi.</title>
        <authorList>
            <person name="Floudas D."/>
            <person name="Bentzer J."/>
            <person name="Ahren D."/>
            <person name="Johansson T."/>
            <person name="Persson P."/>
            <person name="Tunlid A."/>
        </authorList>
    </citation>
    <scope>NUCLEOTIDE SEQUENCE [LARGE SCALE GENOMIC DNA]</scope>
    <source>
        <strain evidence="4 5">CBS 101986</strain>
    </source>
</reference>